<dbReference type="RefSeq" id="WP_256421637.1">
    <property type="nucleotide sequence ID" value="NZ_JANHDI010000008.1"/>
</dbReference>
<keyword evidence="10 14" id="KW-1133">Transmembrane helix</keyword>
<keyword evidence="18" id="KW-1185">Reference proteome</keyword>
<dbReference type="InterPro" id="IPR026452">
    <property type="entry name" value="Surf_glycop_sig_pep"/>
</dbReference>
<evidence type="ECO:0000256" key="14">
    <source>
        <dbReference type="SAM" id="Phobius"/>
    </source>
</evidence>
<evidence type="ECO:0000256" key="4">
    <source>
        <dbReference type="ARBA" id="ARBA00022475"/>
    </source>
</evidence>
<keyword evidence="4" id="KW-1003">Cell membrane</keyword>
<evidence type="ECO:0000256" key="10">
    <source>
        <dbReference type="ARBA" id="ARBA00022989"/>
    </source>
</evidence>
<evidence type="ECO:0000259" key="15">
    <source>
        <dbReference type="Pfam" id="PF18204"/>
    </source>
</evidence>
<name>A0ABD6CH55_9EURY</name>
<evidence type="ECO:0000256" key="12">
    <source>
        <dbReference type="ARBA" id="ARBA00023180"/>
    </source>
</evidence>
<dbReference type="GO" id="GO:0005886">
    <property type="term" value="C:plasma membrane"/>
    <property type="evidence" value="ECO:0007669"/>
    <property type="project" value="UniProtKB-SubCell"/>
</dbReference>
<evidence type="ECO:0000256" key="9">
    <source>
        <dbReference type="ARBA" id="ARBA00022729"/>
    </source>
</evidence>
<accession>A0ABD6CH55</accession>
<feature type="domain" description="PGF-CTERM archaeal protein-sorting signal" evidence="15">
    <location>
        <begin position="1144"/>
        <end position="1166"/>
    </location>
</feature>
<dbReference type="NCBIfam" id="TIGR04126">
    <property type="entry name" value="PGF_CTERM"/>
    <property type="match status" value="1"/>
</dbReference>
<feature type="transmembrane region" description="Helical" evidence="14">
    <location>
        <begin position="1146"/>
        <end position="1164"/>
    </location>
</feature>
<evidence type="ECO:0000313" key="17">
    <source>
        <dbReference type="EMBL" id="MFD1597485.1"/>
    </source>
</evidence>
<reference evidence="17 18" key="1">
    <citation type="journal article" date="2019" name="Int. J. Syst. Evol. Microbiol.">
        <title>The Global Catalogue of Microorganisms (GCM) 10K type strain sequencing project: providing services to taxonomists for standard genome sequencing and annotation.</title>
        <authorList>
            <consortium name="The Broad Institute Genomics Platform"/>
            <consortium name="The Broad Institute Genome Sequencing Center for Infectious Disease"/>
            <person name="Wu L."/>
            <person name="Ma J."/>
        </authorList>
    </citation>
    <scope>NUCLEOTIDE SEQUENCE [LARGE SCALE GENOMIC DNA]</scope>
    <source>
        <strain evidence="17 18">CGMCC 1.12121</strain>
    </source>
</reference>
<organism evidence="17 18">
    <name type="scientific">Halobellus rarus</name>
    <dbReference type="NCBI Taxonomy" id="1126237"/>
    <lineage>
        <taxon>Archaea</taxon>
        <taxon>Methanobacteriati</taxon>
        <taxon>Methanobacteriota</taxon>
        <taxon>Stenosarchaea group</taxon>
        <taxon>Halobacteria</taxon>
        <taxon>Halobacteriales</taxon>
        <taxon>Haloferacaceae</taxon>
        <taxon>Halobellus</taxon>
    </lineage>
</organism>
<feature type="region of interest" description="Disordered" evidence="13">
    <location>
        <begin position="1101"/>
        <end position="1141"/>
    </location>
</feature>
<dbReference type="NCBIfam" id="NF045517">
    <property type="entry name" value="halo_surf_dom"/>
    <property type="match status" value="1"/>
</dbReference>
<dbReference type="InterPro" id="IPR057149">
    <property type="entry name" value="DUF7827"/>
</dbReference>
<gene>
    <name evidence="17" type="ORF">ACFSBX_00655</name>
</gene>
<dbReference type="EMBL" id="JBHUDK010000002">
    <property type="protein sequence ID" value="MFD1597485.1"/>
    <property type="molecule type" value="Genomic_DNA"/>
</dbReference>
<evidence type="ECO:0000256" key="3">
    <source>
        <dbReference type="ARBA" id="ARBA00009327"/>
    </source>
</evidence>
<evidence type="ECO:0000256" key="2">
    <source>
        <dbReference type="ARBA" id="ARBA00004237"/>
    </source>
</evidence>
<dbReference type="AlphaFoldDB" id="A0ABD6CH55"/>
<dbReference type="Pfam" id="PF18204">
    <property type="entry name" value="PGF-CTERM"/>
    <property type="match status" value="1"/>
</dbReference>
<evidence type="ECO:0000256" key="8">
    <source>
        <dbReference type="ARBA" id="ARBA00022692"/>
    </source>
</evidence>
<sequence length="1168" mass="123771">MTGNPSHRKRAVFLTALMVFSVFAGTVAFTGSTSAAATSLDLGSGDGTPRTVDQGTTLDGIQVNDDDADNSTMYVFIDEDDDGEYDSGEALATNTSAYNGTGTDTDIEIDPLETDGIAPGTYTVYAVETDSLNDGDSNFNTSVNLTLEPVSGAANLDLGSGDGDTHTVTPGTSLENVQVDDDNAGSSAMHVFIDENGNGNYDIGEPNATNTSGYSGNDTNIDIGTLETNGLDIDTYDVYAVENESLNDGDGGFDTSTQLAIEVESGAANLDLGSGNENDHTIDRGMNLNNVEIDDTTPGNSTLYVFVDENDNSEYDSGELYATNESAYNENAEDVAIDTLQTGDLDVGSYDVYAVEADSLNEGDSDFDTSVELTVQSTVDPSNYDEEMSSGSTFWAGQELLITSGSELDPNTALQLRNWDSGDNQIGGLEEEFSLDGSGTAIFDTDGLDGEYVIVLASNNNELVQFAGNNGQVTGTTTDAENDGDRAAFEVAEQNLDVSFGDDEVREQGTTTVEFDSNRGSYAVNVSADGLDAEELATIFGDGEDQNGELEIETVDDDEDRITLATLSDGEYDVGFTGIDTGEYEFEFEVDDTSASDSATIEVTELDVDGSFDESSYVHTAGDVVEMTVELEDTDDAFVQFGDEDAGFIDVLYIEDDDDDDEVTFQVNTRALGANAQSESVYHSEDDIVESELHGGISSADRDPVYVDEDGDELSAGSADDGSFAAYLDELGLINADSEDPNEQLVRPLQPTDYDVSVGGNNRFVVNDDGQSELSDELDLTVVDLTEPTLGDVQTFVAPADNADENEEIDELRDVLTEREEIALEDRLIIRAEASGIYGHMVMIEESEEGSGFDALQEGFSAGTLATLDERDGEGVNIEIEAEDAVANQEATSLNLDSDSVSENEIFVLADNAEGELFIVVDTDSSDAFTNDVDEETDFTADFEYETDEDERYEFTDGKGPLGGAGGDPDVPAFPYFQTEESQSSSAEFTLVEREVAFANQNDDGVVEVAIGGVTDAGEGTIYGETNVAPGSDASVRIRSDSGVSPSFAGTADVEIGGDGEFEVTFDFDEENLEDTGTVALRVGGSTVGSNEMIVVDQLTPTPTETTTTEEPTETTTAEPTETTTETPPPTTTVGTPIPTSTTTPGFGVAAALIALVAAALLAVRRES</sequence>
<keyword evidence="9" id="KW-0732">Signal</keyword>
<protein>
    <submittedName>
        <fullName evidence="17">BGTF surface domain-containing protein</fullName>
    </submittedName>
</protein>
<dbReference type="Pfam" id="PF25162">
    <property type="entry name" value="DUF7827"/>
    <property type="match status" value="1"/>
</dbReference>
<keyword evidence="11 14" id="KW-0472">Membrane</keyword>
<keyword evidence="12" id="KW-0325">Glycoprotein</keyword>
<keyword evidence="7" id="KW-0701">S-layer</keyword>
<evidence type="ECO:0000256" key="13">
    <source>
        <dbReference type="SAM" id="MobiDB-lite"/>
    </source>
</evidence>
<evidence type="ECO:0000256" key="1">
    <source>
        <dbReference type="ARBA" id="ARBA00004236"/>
    </source>
</evidence>
<evidence type="ECO:0000259" key="16">
    <source>
        <dbReference type="Pfam" id="PF25162"/>
    </source>
</evidence>
<dbReference type="GO" id="GO:0030115">
    <property type="term" value="C:S-layer"/>
    <property type="evidence" value="ECO:0007669"/>
    <property type="project" value="UniProtKB-SubCell"/>
</dbReference>
<comment type="caution">
    <text evidence="17">The sequence shown here is derived from an EMBL/GenBank/DDBJ whole genome shotgun (WGS) entry which is preliminary data.</text>
</comment>
<keyword evidence="6" id="KW-0964">Secreted</keyword>
<comment type="similarity">
    <text evidence="3">Belongs to the halobacterial S-layer protein family.</text>
</comment>
<evidence type="ECO:0000256" key="5">
    <source>
        <dbReference type="ARBA" id="ARBA00022512"/>
    </source>
</evidence>
<dbReference type="Proteomes" id="UP001597085">
    <property type="component" value="Unassembled WGS sequence"/>
</dbReference>
<evidence type="ECO:0000256" key="6">
    <source>
        <dbReference type="ARBA" id="ARBA00022525"/>
    </source>
</evidence>
<dbReference type="InterPro" id="IPR026371">
    <property type="entry name" value="PGF_CTERM"/>
</dbReference>
<keyword evidence="8 14" id="KW-0812">Transmembrane</keyword>
<evidence type="ECO:0000256" key="11">
    <source>
        <dbReference type="ARBA" id="ARBA00023136"/>
    </source>
</evidence>
<proteinExistence type="inferred from homology"/>
<keyword evidence="5" id="KW-0134">Cell wall</keyword>
<dbReference type="NCBIfam" id="TIGR04207">
    <property type="entry name" value="halo_sig_pep"/>
    <property type="match status" value="1"/>
</dbReference>
<evidence type="ECO:0000256" key="7">
    <source>
        <dbReference type="ARBA" id="ARBA00022601"/>
    </source>
</evidence>
<comment type="subcellular location">
    <subcellularLocation>
        <location evidence="1">Cell membrane</location>
    </subcellularLocation>
    <subcellularLocation>
        <location evidence="2">Secreted</location>
        <location evidence="2">Cell wall</location>
        <location evidence="2">S-layer</location>
    </subcellularLocation>
</comment>
<evidence type="ECO:0000313" key="18">
    <source>
        <dbReference type="Proteomes" id="UP001597085"/>
    </source>
</evidence>
<feature type="domain" description="DUF7827" evidence="16">
    <location>
        <begin position="609"/>
        <end position="692"/>
    </location>
</feature>